<comment type="subcellular location">
    <subcellularLocation>
        <location evidence="1">Nucleus</location>
    </subcellularLocation>
</comment>
<dbReference type="OrthoDB" id="1600564at2759"/>
<dbReference type="Gene3D" id="4.10.240.10">
    <property type="entry name" value="Zn(2)-C6 fungal-type DNA-binding domain"/>
    <property type="match status" value="1"/>
</dbReference>
<evidence type="ECO:0000256" key="6">
    <source>
        <dbReference type="SAM" id="MobiDB-lite"/>
    </source>
</evidence>
<dbReference type="EMBL" id="EQ962655">
    <property type="protein sequence ID" value="EED18581.1"/>
    <property type="molecule type" value="Genomic_DNA"/>
</dbReference>
<dbReference type="RefSeq" id="XP_002482573.1">
    <property type="nucleotide sequence ID" value="XM_002482528.1"/>
</dbReference>
<feature type="region of interest" description="Disordered" evidence="6">
    <location>
        <begin position="1"/>
        <end position="25"/>
    </location>
</feature>
<dbReference type="GO" id="GO:0000981">
    <property type="term" value="F:DNA-binding transcription factor activity, RNA polymerase II-specific"/>
    <property type="evidence" value="ECO:0007669"/>
    <property type="project" value="InterPro"/>
</dbReference>
<keyword evidence="4" id="KW-0804">Transcription</keyword>
<dbReference type="GeneID" id="8108226"/>
<dbReference type="OMA" id="LNCARAK"/>
<accession>B8MCD5</accession>
<sequence length="721" mass="80596">MNRNVVEAPAGAGAVGQTPSTTVTSRPAPYGRACVNCVRAKCKCILRNDGDNCERCFRLKKDCMPSSSVRKRRSTPRNPSQTARLEQKLDGLVSLLKANSQGSLSVEAIDASTSGVSANGLTSTGVAGGTTPSGASPQSPSRFGDGSFPSCAPSGAYGHDTSTHQRQNLSQYQDNHRTQGQSATIPITPKSTSSSSFAYPLPRDVEPTAKEADVWFHTFQTRYLEHVPFAIPYIKNTSSTQLRQDKPVLWLSVMAIACPFTSKQTNMGRAFKELIARELIVNGERSIDLLLGILTFTHWAYFFIHLGPLLTTMTHLAASIIVDLELDKPCQNEFSKHPGRQVLTKFLGKFSVPESRTMEHRRLVMATYCFSASCAFFHHKIESVSWSTYHEETLKLLEESKETHADLFQVTQVKFMHILSNVTRLYARIRVSENEATTQLIVPFIQALKSQLTTLQNQMPDYVAENKFVQLTCFYVEIAIHEIALVRVQYVPLAADRELECMECLLTCTRALRSWKDLFLSLGPTEYIGLPLTIWKQFALVLHTVMRLATLEDPAWNIEHVKQTVNLPAMFDVICSNLDYIATLEPRKSNSEDDVHRRSRKHMIGLMNWTNAVFAGIPAQPPPVENTYTRMNSARQEQSQAQTEIQTAQPATTTTSSSASSMLMMNGGTQQHSSTEETAAVLAQQMQTPWPPEMFPYFNHEPWTEDVFGFWDIYSGTKMYG</sequence>
<gene>
    <name evidence="7" type="ORF">TSTA_123110</name>
</gene>
<reference evidence="8" key="1">
    <citation type="journal article" date="2015" name="Genome Announc.">
        <title>Genome sequence of the AIDS-associated pathogen Penicillium marneffei (ATCC18224) and its near taxonomic relative Talaromyces stipitatus (ATCC10500).</title>
        <authorList>
            <person name="Nierman W.C."/>
            <person name="Fedorova-Abrams N.D."/>
            <person name="Andrianopoulos A."/>
        </authorList>
    </citation>
    <scope>NUCLEOTIDE SEQUENCE [LARGE SCALE GENOMIC DNA]</scope>
    <source>
        <strain evidence="8">ATCC 10500 / CBS 375.48 / QM 6759 / NRRL 1006</strain>
    </source>
</reference>
<dbReference type="PhylomeDB" id="B8MCD5"/>
<dbReference type="VEuPathDB" id="FungiDB:TSTA_123110"/>
<dbReference type="HOGENOM" id="CLU_006524_7_0_1"/>
<evidence type="ECO:0000256" key="4">
    <source>
        <dbReference type="ARBA" id="ARBA00023163"/>
    </source>
</evidence>
<evidence type="ECO:0000256" key="3">
    <source>
        <dbReference type="ARBA" id="ARBA00023125"/>
    </source>
</evidence>
<evidence type="ECO:0000313" key="7">
    <source>
        <dbReference type="EMBL" id="EED18581.1"/>
    </source>
</evidence>
<evidence type="ECO:0000256" key="5">
    <source>
        <dbReference type="ARBA" id="ARBA00023242"/>
    </source>
</evidence>
<keyword evidence="5" id="KW-0539">Nucleus</keyword>
<keyword evidence="3" id="KW-0238">DNA-binding</keyword>
<feature type="compositionally biased region" description="Low complexity" evidence="6">
    <location>
        <begin position="640"/>
        <end position="659"/>
    </location>
</feature>
<feature type="compositionally biased region" description="Polar residues" evidence="6">
    <location>
        <begin position="164"/>
        <end position="181"/>
    </location>
</feature>
<dbReference type="STRING" id="441959.B8MCD5"/>
<feature type="region of interest" description="Disordered" evidence="6">
    <location>
        <begin position="122"/>
        <end position="199"/>
    </location>
</feature>
<proteinExistence type="predicted"/>
<dbReference type="GO" id="GO:0000976">
    <property type="term" value="F:transcription cis-regulatory region binding"/>
    <property type="evidence" value="ECO:0007669"/>
    <property type="project" value="TreeGrafter"/>
</dbReference>
<dbReference type="InParanoid" id="B8MCD5"/>
<evidence type="ECO:0000256" key="2">
    <source>
        <dbReference type="ARBA" id="ARBA00023015"/>
    </source>
</evidence>
<keyword evidence="2" id="KW-0805">Transcription regulation</keyword>
<name>B8MCD5_TALSN</name>
<feature type="compositionally biased region" description="Polar residues" evidence="6">
    <location>
        <begin position="122"/>
        <end position="141"/>
    </location>
</feature>
<dbReference type="AlphaFoldDB" id="B8MCD5"/>
<dbReference type="Proteomes" id="UP000001745">
    <property type="component" value="Unassembled WGS sequence"/>
</dbReference>
<dbReference type="PANTHER" id="PTHR31845:SF32">
    <property type="entry name" value="MISCELLANEOUS ZN(II)2CYS6 TRANSCRIPTION FACTOR (EUROFUNG)-RELATED"/>
    <property type="match status" value="1"/>
</dbReference>
<feature type="region of interest" description="Disordered" evidence="6">
    <location>
        <begin position="633"/>
        <end position="659"/>
    </location>
</feature>
<evidence type="ECO:0008006" key="9">
    <source>
        <dbReference type="Google" id="ProtNLM"/>
    </source>
</evidence>
<evidence type="ECO:0000256" key="1">
    <source>
        <dbReference type="ARBA" id="ARBA00004123"/>
    </source>
</evidence>
<dbReference type="GO" id="GO:0008270">
    <property type="term" value="F:zinc ion binding"/>
    <property type="evidence" value="ECO:0007669"/>
    <property type="project" value="InterPro"/>
</dbReference>
<dbReference type="InterPro" id="IPR036864">
    <property type="entry name" value="Zn2-C6_fun-type_DNA-bd_sf"/>
</dbReference>
<protein>
    <recommendedName>
        <fullName evidence="9">Zn(2)-C6 fungal-type domain-containing protein</fullName>
    </recommendedName>
</protein>
<organism evidence="7 8">
    <name type="scientific">Talaromyces stipitatus (strain ATCC 10500 / CBS 375.48 / QM 6759 / NRRL 1006)</name>
    <name type="common">Penicillium stipitatum</name>
    <dbReference type="NCBI Taxonomy" id="441959"/>
    <lineage>
        <taxon>Eukaryota</taxon>
        <taxon>Fungi</taxon>
        <taxon>Dikarya</taxon>
        <taxon>Ascomycota</taxon>
        <taxon>Pezizomycotina</taxon>
        <taxon>Eurotiomycetes</taxon>
        <taxon>Eurotiomycetidae</taxon>
        <taxon>Eurotiales</taxon>
        <taxon>Trichocomaceae</taxon>
        <taxon>Talaromyces</taxon>
        <taxon>Talaromyces sect. Talaromyces</taxon>
    </lineage>
</organism>
<dbReference type="eggNOG" id="ENOG502SD7F">
    <property type="taxonomic scope" value="Eukaryota"/>
</dbReference>
<keyword evidence="8" id="KW-1185">Reference proteome</keyword>
<feature type="compositionally biased region" description="Low complexity" evidence="6">
    <location>
        <begin position="1"/>
        <end position="16"/>
    </location>
</feature>
<dbReference type="InterPro" id="IPR051089">
    <property type="entry name" value="prtT"/>
</dbReference>
<dbReference type="PANTHER" id="PTHR31845">
    <property type="entry name" value="FINGER DOMAIN PROTEIN, PUTATIVE-RELATED"/>
    <property type="match status" value="1"/>
</dbReference>
<dbReference type="GO" id="GO:0005634">
    <property type="term" value="C:nucleus"/>
    <property type="evidence" value="ECO:0007669"/>
    <property type="project" value="UniProtKB-SubCell"/>
</dbReference>
<feature type="compositionally biased region" description="Low complexity" evidence="6">
    <location>
        <begin position="182"/>
        <end position="196"/>
    </location>
</feature>
<evidence type="ECO:0000313" key="8">
    <source>
        <dbReference type="Proteomes" id="UP000001745"/>
    </source>
</evidence>